<dbReference type="InterPro" id="IPR038078">
    <property type="entry name" value="PhoU-like_sf"/>
</dbReference>
<dbReference type="Gene3D" id="1.20.58.220">
    <property type="entry name" value="Phosphate transport system protein phou homolog 2, domain 2"/>
    <property type="match status" value="1"/>
</dbReference>
<comment type="similarity">
    <text evidence="1">Belongs to the UPF0111 family.</text>
</comment>
<gene>
    <name evidence="2" type="ORF">C1877_08805</name>
</gene>
<comment type="caution">
    <text evidence="2">The sequence shown here is derived from an EMBL/GenBank/DDBJ whole genome shotgun (WGS) entry which is preliminary data.</text>
</comment>
<proteinExistence type="inferred from homology"/>
<dbReference type="EMBL" id="PPTS01000005">
    <property type="protein sequence ID" value="RDB64818.1"/>
    <property type="molecule type" value="Genomic_DNA"/>
</dbReference>
<dbReference type="InterPro" id="IPR018445">
    <property type="entry name" value="Put_Phosphate_transp_reg"/>
</dbReference>
<dbReference type="GeneID" id="78359787"/>
<dbReference type="RefSeq" id="WP_015539036.1">
    <property type="nucleotide sequence ID" value="NZ_CABMMS010000005.1"/>
</dbReference>
<dbReference type="PANTHER" id="PTHR37298">
    <property type="entry name" value="UPF0111 PROTEIN YKAA"/>
    <property type="match status" value="1"/>
</dbReference>
<accession>A0A369M349</accession>
<organism evidence="2 3">
    <name type="scientific">Gordonibacter pamelaeae</name>
    <dbReference type="NCBI Taxonomy" id="471189"/>
    <lineage>
        <taxon>Bacteria</taxon>
        <taxon>Bacillati</taxon>
        <taxon>Actinomycetota</taxon>
        <taxon>Coriobacteriia</taxon>
        <taxon>Eggerthellales</taxon>
        <taxon>Eggerthellaceae</taxon>
        <taxon>Gordonibacter</taxon>
    </lineage>
</organism>
<evidence type="ECO:0000256" key="1">
    <source>
        <dbReference type="ARBA" id="ARBA00008591"/>
    </source>
</evidence>
<evidence type="ECO:0000313" key="3">
    <source>
        <dbReference type="Proteomes" id="UP000254000"/>
    </source>
</evidence>
<sequence>MSKKHKFDYFDAFEKQSAMAVKEAELLIEAIENFTEAEDLRGIMDRAHQIEHEGDEVNHAIFKTVATDFITPIEREDIIELSQYLDNIIDYIEDVMQRFYMYDVHFMHHDAEEFACLIKKSCVALDKAMVDFRNFKKSKTFKQLIVDVNTYEEEADRLYLKVIRKLHTEDNDNPMRVLVWSQIFDRMEKCCDACEHVADTMSTILLKNV</sequence>
<protein>
    <submittedName>
        <fullName evidence="2">DUF47 domain-containing protein</fullName>
    </submittedName>
</protein>
<dbReference type="Pfam" id="PF01865">
    <property type="entry name" value="PhoU_div"/>
    <property type="match status" value="1"/>
</dbReference>
<dbReference type="SUPFAM" id="SSF109755">
    <property type="entry name" value="PhoU-like"/>
    <property type="match status" value="1"/>
</dbReference>
<name>A0A369M349_9ACTN</name>
<reference evidence="2 3" key="1">
    <citation type="journal article" date="2018" name="Elife">
        <title>Discovery and characterization of a prevalent human gut bacterial enzyme sufficient for the inactivation of a family of plant toxins.</title>
        <authorList>
            <person name="Koppel N."/>
            <person name="Bisanz J.E."/>
            <person name="Pandelia M.E."/>
            <person name="Turnbaugh P.J."/>
            <person name="Balskus E.P."/>
        </authorList>
    </citation>
    <scope>NUCLEOTIDE SEQUENCE [LARGE SCALE GENOMIC DNA]</scope>
    <source>
        <strain evidence="2 3">3C</strain>
    </source>
</reference>
<evidence type="ECO:0000313" key="2">
    <source>
        <dbReference type="EMBL" id="RDB64818.1"/>
    </source>
</evidence>
<keyword evidence="3" id="KW-1185">Reference proteome</keyword>
<dbReference type="Proteomes" id="UP000254000">
    <property type="component" value="Unassembled WGS sequence"/>
</dbReference>
<dbReference type="PANTHER" id="PTHR37298:SF1">
    <property type="entry name" value="UPF0111 PROTEIN YKAA"/>
    <property type="match status" value="1"/>
</dbReference>
<dbReference type="AlphaFoldDB" id="A0A369M349"/>
<dbReference type="InterPro" id="IPR052912">
    <property type="entry name" value="UPF0111_domain"/>
</dbReference>
<dbReference type="OrthoDB" id="9797568at2"/>